<evidence type="ECO:0000256" key="9">
    <source>
        <dbReference type="RuleBase" id="RU000556"/>
    </source>
</evidence>
<evidence type="ECO:0000256" key="4">
    <source>
        <dbReference type="ARBA" id="ARBA00023125"/>
    </source>
</evidence>
<dbReference type="GO" id="GO:0003746">
    <property type="term" value="F:translation elongation factor activity"/>
    <property type="evidence" value="ECO:0007669"/>
    <property type="project" value="UniProtKB-KW"/>
</dbReference>
<sequence length="155" mass="17224">MTTAKIEITQMGLEKLKAELHRLETIERPLMLEKLHRARSMGDLSENSAYTSAREEQGVVEGRILEIQYILKNAKVVTKTMKNDVIQLGAKIKVHINGKEEDTIEIVGEFESDPMNKKLSATSPIGKALLGKKPGDTVEIIIPSGKIIYKILAIT</sequence>
<dbReference type="SUPFAM" id="SSF46557">
    <property type="entry name" value="GreA transcript cleavage protein, N-terminal domain"/>
    <property type="match status" value="1"/>
</dbReference>
<protein>
    <recommendedName>
        <fullName evidence="2 8">Transcription elongation factor GreA</fullName>
    </recommendedName>
    <alternativeName>
        <fullName evidence="7 8">Transcript cleavage factor GreA</fullName>
    </alternativeName>
</protein>
<dbReference type="Pfam" id="PF01272">
    <property type="entry name" value="GreA_GreB"/>
    <property type="match status" value="1"/>
</dbReference>
<dbReference type="EMBL" id="MGBR01000001">
    <property type="protein sequence ID" value="OGK73438.1"/>
    <property type="molecule type" value="Genomic_DNA"/>
</dbReference>
<comment type="caution">
    <text evidence="12">The sequence shown here is derived from an EMBL/GenBank/DDBJ whole genome shotgun (WGS) entry which is preliminary data.</text>
</comment>
<gene>
    <name evidence="8" type="primary">greA</name>
    <name evidence="12" type="ORF">A3K52_01425</name>
</gene>
<evidence type="ECO:0000256" key="5">
    <source>
        <dbReference type="ARBA" id="ARBA00023163"/>
    </source>
</evidence>
<dbReference type="InterPro" id="IPR036805">
    <property type="entry name" value="Tscrpt_elong_fac_GreA/B_N_sf"/>
</dbReference>
<evidence type="ECO:0000313" key="12">
    <source>
        <dbReference type="EMBL" id="OGK73438.1"/>
    </source>
</evidence>
<dbReference type="AlphaFoldDB" id="A0A1F7L015"/>
<dbReference type="Gene3D" id="1.10.287.180">
    <property type="entry name" value="Transcription elongation factor, GreA/GreB, N-terminal domain"/>
    <property type="match status" value="1"/>
</dbReference>
<dbReference type="SUPFAM" id="SSF54534">
    <property type="entry name" value="FKBP-like"/>
    <property type="match status" value="1"/>
</dbReference>
<feature type="domain" description="Transcription elongation factor GreA/GreB N-terminal" evidence="11">
    <location>
        <begin position="7"/>
        <end position="76"/>
    </location>
</feature>
<evidence type="ECO:0000313" key="13">
    <source>
        <dbReference type="Proteomes" id="UP000177050"/>
    </source>
</evidence>
<evidence type="ECO:0000259" key="10">
    <source>
        <dbReference type="Pfam" id="PF01272"/>
    </source>
</evidence>
<evidence type="ECO:0000259" key="11">
    <source>
        <dbReference type="Pfam" id="PF03449"/>
    </source>
</evidence>
<evidence type="ECO:0000256" key="7">
    <source>
        <dbReference type="ARBA" id="ARBA00030776"/>
    </source>
</evidence>
<dbReference type="GO" id="GO:0003677">
    <property type="term" value="F:DNA binding"/>
    <property type="evidence" value="ECO:0007669"/>
    <property type="project" value="UniProtKB-UniRule"/>
</dbReference>
<keyword evidence="5 8" id="KW-0804">Transcription</keyword>
<dbReference type="PIRSF" id="PIRSF006092">
    <property type="entry name" value="GreA_GreB"/>
    <property type="match status" value="1"/>
</dbReference>
<dbReference type="NCBIfam" id="TIGR01462">
    <property type="entry name" value="greA"/>
    <property type="match status" value="1"/>
</dbReference>
<comment type="function">
    <text evidence="6 8 9">Necessary for efficient RNA polymerase transcription elongation past template-encoded arresting sites. The arresting sites in DNA have the property of trapping a certain fraction of elongating RNA polymerases that pass through, resulting in locked ternary complexes. Cleavage of the nascent transcript by cleavage factors such as GreA or GreB allows the resumption of elongation from the new 3'terminus. GreA releases sequences of 2 to 3 nucleotides.</text>
</comment>
<evidence type="ECO:0000256" key="6">
    <source>
        <dbReference type="ARBA" id="ARBA00024916"/>
    </source>
</evidence>
<dbReference type="PANTHER" id="PTHR30437">
    <property type="entry name" value="TRANSCRIPTION ELONGATION FACTOR GREA"/>
    <property type="match status" value="1"/>
</dbReference>
<keyword evidence="12" id="KW-0648">Protein biosynthesis</keyword>
<keyword evidence="4 8" id="KW-0238">DNA-binding</keyword>
<evidence type="ECO:0000256" key="8">
    <source>
        <dbReference type="HAMAP-Rule" id="MF_00105"/>
    </source>
</evidence>
<keyword evidence="3 8" id="KW-0805">Transcription regulation</keyword>
<evidence type="ECO:0000256" key="3">
    <source>
        <dbReference type="ARBA" id="ARBA00023015"/>
    </source>
</evidence>
<dbReference type="PROSITE" id="PS00830">
    <property type="entry name" value="GREAB_2"/>
    <property type="match status" value="1"/>
</dbReference>
<dbReference type="GO" id="GO:0032784">
    <property type="term" value="P:regulation of DNA-templated transcription elongation"/>
    <property type="evidence" value="ECO:0007669"/>
    <property type="project" value="UniProtKB-UniRule"/>
</dbReference>
<feature type="domain" description="Transcription elongation factor GreA/GreB C-terminal" evidence="10">
    <location>
        <begin position="82"/>
        <end position="155"/>
    </location>
</feature>
<dbReference type="InterPro" id="IPR036953">
    <property type="entry name" value="GreA/GreB_C_sf"/>
</dbReference>
<dbReference type="InterPro" id="IPR022691">
    <property type="entry name" value="Tscrpt_elong_fac_GreA/B_N"/>
</dbReference>
<dbReference type="PANTHER" id="PTHR30437:SF4">
    <property type="entry name" value="TRANSCRIPTION ELONGATION FACTOR GREA"/>
    <property type="match status" value="1"/>
</dbReference>
<evidence type="ECO:0000256" key="1">
    <source>
        <dbReference type="ARBA" id="ARBA00008213"/>
    </source>
</evidence>
<organism evidence="12 13">
    <name type="scientific">Candidatus Roizmanbacteria bacterium RIFOXYD1_FULL_38_12</name>
    <dbReference type="NCBI Taxonomy" id="1802093"/>
    <lineage>
        <taxon>Bacteria</taxon>
        <taxon>Candidatus Roizmaniibacteriota</taxon>
    </lineage>
</organism>
<dbReference type="InterPro" id="IPR028624">
    <property type="entry name" value="Tscrpt_elong_fac_GreA/B"/>
</dbReference>
<comment type="similarity">
    <text evidence="1 8 9">Belongs to the GreA/GreB family.</text>
</comment>
<dbReference type="FunFam" id="1.10.287.180:FF:000001">
    <property type="entry name" value="Transcription elongation factor GreA"/>
    <property type="match status" value="1"/>
</dbReference>
<dbReference type="Pfam" id="PF03449">
    <property type="entry name" value="GreA_GreB_N"/>
    <property type="match status" value="1"/>
</dbReference>
<dbReference type="GO" id="GO:0006354">
    <property type="term" value="P:DNA-templated transcription elongation"/>
    <property type="evidence" value="ECO:0007669"/>
    <property type="project" value="TreeGrafter"/>
</dbReference>
<dbReference type="InterPro" id="IPR006359">
    <property type="entry name" value="Tscrpt_elong_fac_GreA"/>
</dbReference>
<proteinExistence type="inferred from homology"/>
<dbReference type="HAMAP" id="MF_00105">
    <property type="entry name" value="GreA_GreB"/>
    <property type="match status" value="1"/>
</dbReference>
<evidence type="ECO:0000256" key="2">
    <source>
        <dbReference type="ARBA" id="ARBA00013729"/>
    </source>
</evidence>
<name>A0A1F7L015_9BACT</name>
<dbReference type="NCBIfam" id="NF001263">
    <property type="entry name" value="PRK00226.1-4"/>
    <property type="match status" value="1"/>
</dbReference>
<keyword evidence="12" id="KW-0251">Elongation factor</keyword>
<accession>A0A1F7L015</accession>
<dbReference type="InterPro" id="IPR001437">
    <property type="entry name" value="Tscrpt_elong_fac_GreA/B_C"/>
</dbReference>
<dbReference type="Proteomes" id="UP000177050">
    <property type="component" value="Unassembled WGS sequence"/>
</dbReference>
<dbReference type="GO" id="GO:0070063">
    <property type="term" value="F:RNA polymerase binding"/>
    <property type="evidence" value="ECO:0007669"/>
    <property type="project" value="InterPro"/>
</dbReference>
<dbReference type="InterPro" id="IPR018151">
    <property type="entry name" value="TF_GreA/GreB_CS"/>
</dbReference>
<reference evidence="12 13" key="1">
    <citation type="journal article" date="2016" name="Nat. Commun.">
        <title>Thousands of microbial genomes shed light on interconnected biogeochemical processes in an aquifer system.</title>
        <authorList>
            <person name="Anantharaman K."/>
            <person name="Brown C.T."/>
            <person name="Hug L.A."/>
            <person name="Sharon I."/>
            <person name="Castelle C.J."/>
            <person name="Probst A.J."/>
            <person name="Thomas B.C."/>
            <person name="Singh A."/>
            <person name="Wilkins M.J."/>
            <person name="Karaoz U."/>
            <person name="Brodie E.L."/>
            <person name="Williams K.H."/>
            <person name="Hubbard S.S."/>
            <person name="Banfield J.F."/>
        </authorList>
    </citation>
    <scope>NUCLEOTIDE SEQUENCE [LARGE SCALE GENOMIC DNA]</scope>
</reference>
<dbReference type="Gene3D" id="3.10.50.30">
    <property type="entry name" value="Transcription elongation factor, GreA/GreB, C-terminal domain"/>
    <property type="match status" value="1"/>
</dbReference>
<dbReference type="InterPro" id="IPR023459">
    <property type="entry name" value="Tscrpt_elong_fac_GreA/B_fam"/>
</dbReference>